<protein>
    <submittedName>
        <fullName evidence="1">Uncharacterized protein</fullName>
    </submittedName>
</protein>
<dbReference type="EMBL" id="JAIWYP010000010">
    <property type="protein sequence ID" value="KAH3749464.1"/>
    <property type="molecule type" value="Genomic_DNA"/>
</dbReference>
<accession>A0A9D4DKV6</accession>
<reference evidence="1" key="1">
    <citation type="journal article" date="2019" name="bioRxiv">
        <title>The Genome of the Zebra Mussel, Dreissena polymorpha: A Resource for Invasive Species Research.</title>
        <authorList>
            <person name="McCartney M.A."/>
            <person name="Auch B."/>
            <person name="Kono T."/>
            <person name="Mallez S."/>
            <person name="Zhang Y."/>
            <person name="Obille A."/>
            <person name="Becker A."/>
            <person name="Abrahante J.E."/>
            <person name="Garbe J."/>
            <person name="Badalamenti J.P."/>
            <person name="Herman A."/>
            <person name="Mangelson H."/>
            <person name="Liachko I."/>
            <person name="Sullivan S."/>
            <person name="Sone E.D."/>
            <person name="Koren S."/>
            <person name="Silverstein K.A.T."/>
            <person name="Beckman K.B."/>
            <person name="Gohl D.M."/>
        </authorList>
    </citation>
    <scope>NUCLEOTIDE SEQUENCE</scope>
    <source>
        <strain evidence="1">Duluth1</strain>
        <tissue evidence="1">Whole animal</tissue>
    </source>
</reference>
<reference evidence="1" key="2">
    <citation type="submission" date="2020-11" db="EMBL/GenBank/DDBJ databases">
        <authorList>
            <person name="McCartney M.A."/>
            <person name="Auch B."/>
            <person name="Kono T."/>
            <person name="Mallez S."/>
            <person name="Becker A."/>
            <person name="Gohl D.M."/>
            <person name="Silverstein K.A.T."/>
            <person name="Koren S."/>
            <person name="Bechman K.B."/>
            <person name="Herman A."/>
            <person name="Abrahante J.E."/>
            <person name="Garbe J."/>
        </authorList>
    </citation>
    <scope>NUCLEOTIDE SEQUENCE</scope>
    <source>
        <strain evidence="1">Duluth1</strain>
        <tissue evidence="1">Whole animal</tissue>
    </source>
</reference>
<dbReference type="AlphaFoldDB" id="A0A9D4DKV6"/>
<proteinExistence type="predicted"/>
<organism evidence="1 2">
    <name type="scientific">Dreissena polymorpha</name>
    <name type="common">Zebra mussel</name>
    <name type="synonym">Mytilus polymorpha</name>
    <dbReference type="NCBI Taxonomy" id="45954"/>
    <lineage>
        <taxon>Eukaryota</taxon>
        <taxon>Metazoa</taxon>
        <taxon>Spiralia</taxon>
        <taxon>Lophotrochozoa</taxon>
        <taxon>Mollusca</taxon>
        <taxon>Bivalvia</taxon>
        <taxon>Autobranchia</taxon>
        <taxon>Heteroconchia</taxon>
        <taxon>Euheterodonta</taxon>
        <taxon>Imparidentia</taxon>
        <taxon>Neoheterodontei</taxon>
        <taxon>Myida</taxon>
        <taxon>Dreissenoidea</taxon>
        <taxon>Dreissenidae</taxon>
        <taxon>Dreissena</taxon>
    </lineage>
</organism>
<keyword evidence="2" id="KW-1185">Reference proteome</keyword>
<evidence type="ECO:0000313" key="2">
    <source>
        <dbReference type="Proteomes" id="UP000828390"/>
    </source>
</evidence>
<name>A0A9D4DKV6_DREPO</name>
<comment type="caution">
    <text evidence="1">The sequence shown here is derived from an EMBL/GenBank/DDBJ whole genome shotgun (WGS) entry which is preliminary data.</text>
</comment>
<evidence type="ECO:0000313" key="1">
    <source>
        <dbReference type="EMBL" id="KAH3749464.1"/>
    </source>
</evidence>
<sequence>MIEQKTLTEMKDTLTKLQVSSKSDVDKCIRLRDELKQLQDAIQDISDKSKLELSFIATQKCKDKIEQSTTFLKKNPLQIKGSKTFQLNSKIKQYLSKLSGLGRIKHSTQPSMAQENPNKVFTVHIDLILTLDHCVKLKKHLLTLWSPISIFFMKVAQNYCFMNIMVSVH</sequence>
<gene>
    <name evidence="1" type="ORF">DPMN_183962</name>
</gene>
<dbReference type="Proteomes" id="UP000828390">
    <property type="component" value="Unassembled WGS sequence"/>
</dbReference>